<keyword evidence="4 6" id="KW-1133">Transmembrane helix</keyword>
<dbReference type="Pfam" id="PF25807">
    <property type="entry name" value="Clarin-2"/>
    <property type="match status" value="1"/>
</dbReference>
<keyword evidence="3 6" id="KW-0812">Transmembrane</keyword>
<evidence type="ECO:0000256" key="3">
    <source>
        <dbReference type="ARBA" id="ARBA00022692"/>
    </source>
</evidence>
<dbReference type="Gene3D" id="1.20.140.150">
    <property type="match status" value="1"/>
</dbReference>
<keyword evidence="5 6" id="KW-0472">Membrane</keyword>
<evidence type="ECO:0000256" key="2">
    <source>
        <dbReference type="ARBA" id="ARBA00005787"/>
    </source>
</evidence>
<dbReference type="GO" id="GO:0016020">
    <property type="term" value="C:membrane"/>
    <property type="evidence" value="ECO:0007669"/>
    <property type="project" value="UniProtKB-SubCell"/>
</dbReference>
<protein>
    <submittedName>
        <fullName evidence="7">Clarin-3</fullName>
    </submittedName>
</protein>
<comment type="similarity">
    <text evidence="2">Belongs to the clarin family.</text>
</comment>
<comment type="subcellular location">
    <subcellularLocation>
        <location evidence="1">Membrane</location>
        <topology evidence="1">Multi-pass membrane protein</topology>
    </subcellularLocation>
</comment>
<dbReference type="AlphaFoldDB" id="A0AAD8CEP6"/>
<organism evidence="7 8">
    <name type="scientific">Biomphalaria pfeifferi</name>
    <name type="common">Bloodfluke planorb</name>
    <name type="synonym">Freshwater snail</name>
    <dbReference type="NCBI Taxonomy" id="112525"/>
    <lineage>
        <taxon>Eukaryota</taxon>
        <taxon>Metazoa</taxon>
        <taxon>Spiralia</taxon>
        <taxon>Lophotrochozoa</taxon>
        <taxon>Mollusca</taxon>
        <taxon>Gastropoda</taxon>
        <taxon>Heterobranchia</taxon>
        <taxon>Euthyneura</taxon>
        <taxon>Panpulmonata</taxon>
        <taxon>Hygrophila</taxon>
        <taxon>Lymnaeoidea</taxon>
        <taxon>Planorbidae</taxon>
        <taxon>Biomphalaria</taxon>
    </lineage>
</organism>
<proteinExistence type="inferred from homology"/>
<gene>
    <name evidence="7" type="ORF">Bpfe_000333</name>
</gene>
<feature type="transmembrane region" description="Helical" evidence="6">
    <location>
        <begin position="7"/>
        <end position="28"/>
    </location>
</feature>
<evidence type="ECO:0000256" key="6">
    <source>
        <dbReference type="SAM" id="Phobius"/>
    </source>
</evidence>
<evidence type="ECO:0000256" key="4">
    <source>
        <dbReference type="ARBA" id="ARBA00022989"/>
    </source>
</evidence>
<dbReference type="PANTHER" id="PTHR31548">
    <property type="entry name" value="CLARIN"/>
    <property type="match status" value="1"/>
</dbReference>
<sequence length="266" mass="29271">MVLIHKRLIALSVFIAIIGVGLIVAAFATDNWIHSTPRANETMRRNNSSGTASGFTANVTFGLFTGYKSIDFGIGPRSYNLIIKCQPNSGACTYISIDKDSTTDSLFSNILQQFKNQSGQPMEDFGLFCFSLYVATLVMLVLAIVWGLVSIGFAVFNVFGRPIETVTGPSGLYLWNSLAMLFSLAAIGCYLALYLTQLKMNILTLQDQLTFTSKDQTFLDMSFYFVVGAAGAFFLNIFILCLSGQKCSCDYYHSSEKEVDSGMILY</sequence>
<name>A0AAD8CEP6_BIOPF</name>
<feature type="transmembrane region" description="Helical" evidence="6">
    <location>
        <begin position="125"/>
        <end position="153"/>
    </location>
</feature>
<dbReference type="GO" id="GO:0007605">
    <property type="term" value="P:sensory perception of sound"/>
    <property type="evidence" value="ECO:0007669"/>
    <property type="project" value="UniProtKB-ARBA"/>
</dbReference>
<dbReference type="InterPro" id="IPR026748">
    <property type="entry name" value="Clarin"/>
</dbReference>
<dbReference type="EMBL" id="JASAOG010000001">
    <property type="protein sequence ID" value="KAK0070350.1"/>
    <property type="molecule type" value="Genomic_DNA"/>
</dbReference>
<feature type="transmembrane region" description="Helical" evidence="6">
    <location>
        <begin position="217"/>
        <end position="240"/>
    </location>
</feature>
<reference evidence="7" key="2">
    <citation type="submission" date="2023-04" db="EMBL/GenBank/DDBJ databases">
        <authorList>
            <person name="Bu L."/>
            <person name="Lu L."/>
            <person name="Laidemitt M.R."/>
            <person name="Zhang S.M."/>
            <person name="Mutuku M."/>
            <person name="Mkoji G."/>
            <person name="Steinauer M."/>
            <person name="Loker E.S."/>
        </authorList>
    </citation>
    <scope>NUCLEOTIDE SEQUENCE</scope>
    <source>
        <strain evidence="7">KasaAsao</strain>
        <tissue evidence="7">Whole Snail</tissue>
    </source>
</reference>
<evidence type="ECO:0000256" key="1">
    <source>
        <dbReference type="ARBA" id="ARBA00004141"/>
    </source>
</evidence>
<comment type="caution">
    <text evidence="7">The sequence shown here is derived from an EMBL/GenBank/DDBJ whole genome shotgun (WGS) entry which is preliminary data.</text>
</comment>
<evidence type="ECO:0000313" key="8">
    <source>
        <dbReference type="Proteomes" id="UP001233172"/>
    </source>
</evidence>
<dbReference type="Proteomes" id="UP001233172">
    <property type="component" value="Unassembled WGS sequence"/>
</dbReference>
<feature type="transmembrane region" description="Helical" evidence="6">
    <location>
        <begin position="173"/>
        <end position="196"/>
    </location>
</feature>
<evidence type="ECO:0000313" key="7">
    <source>
        <dbReference type="EMBL" id="KAK0070350.1"/>
    </source>
</evidence>
<dbReference type="PANTHER" id="PTHR31548:SF1">
    <property type="entry name" value="LD47387P"/>
    <property type="match status" value="1"/>
</dbReference>
<accession>A0AAD8CEP6</accession>
<reference evidence="7" key="1">
    <citation type="journal article" date="2023" name="PLoS Negl. Trop. Dis.">
        <title>A genome sequence for Biomphalaria pfeifferi, the major vector snail for the human-infecting parasite Schistosoma mansoni.</title>
        <authorList>
            <person name="Bu L."/>
            <person name="Lu L."/>
            <person name="Laidemitt M.R."/>
            <person name="Zhang S.M."/>
            <person name="Mutuku M."/>
            <person name="Mkoji G."/>
            <person name="Steinauer M."/>
            <person name="Loker E.S."/>
        </authorList>
    </citation>
    <scope>NUCLEOTIDE SEQUENCE</scope>
    <source>
        <strain evidence="7">KasaAsao</strain>
    </source>
</reference>
<evidence type="ECO:0000256" key="5">
    <source>
        <dbReference type="ARBA" id="ARBA00023136"/>
    </source>
</evidence>
<keyword evidence="8" id="KW-1185">Reference proteome</keyword>